<dbReference type="PROSITE" id="PS00463">
    <property type="entry name" value="ZN2_CY6_FUNGAL_1"/>
    <property type="match status" value="1"/>
</dbReference>
<feature type="region of interest" description="Disordered" evidence="7">
    <location>
        <begin position="71"/>
        <end position="129"/>
    </location>
</feature>
<accession>A0A9W9I1G6</accession>
<dbReference type="Gene3D" id="4.10.240.10">
    <property type="entry name" value="Zn(2)-C6 fungal-type DNA-binding domain"/>
    <property type="match status" value="1"/>
</dbReference>
<protein>
    <recommendedName>
        <fullName evidence="8">Zn(2)-C6 fungal-type domain-containing protein</fullName>
    </recommendedName>
</protein>
<reference evidence="9" key="1">
    <citation type="submission" date="2022-11" db="EMBL/GenBank/DDBJ databases">
        <authorList>
            <person name="Petersen C."/>
        </authorList>
    </citation>
    <scope>NUCLEOTIDE SEQUENCE</scope>
    <source>
        <strain evidence="9">IBT 26290</strain>
    </source>
</reference>
<name>A0A9W9I1G6_9EURO</name>
<dbReference type="GO" id="GO:0006351">
    <property type="term" value="P:DNA-templated transcription"/>
    <property type="evidence" value="ECO:0007669"/>
    <property type="project" value="InterPro"/>
</dbReference>
<dbReference type="SMART" id="SM00066">
    <property type="entry name" value="GAL4"/>
    <property type="match status" value="1"/>
</dbReference>
<dbReference type="EMBL" id="JAPQKN010000003">
    <property type="protein sequence ID" value="KAJ5166154.1"/>
    <property type="molecule type" value="Genomic_DNA"/>
</dbReference>
<keyword evidence="6" id="KW-0539">Nucleus</keyword>
<reference evidence="9" key="2">
    <citation type="journal article" date="2023" name="IMA Fungus">
        <title>Comparative genomic study of the Penicillium genus elucidates a diverse pangenome and 15 lateral gene transfer events.</title>
        <authorList>
            <person name="Petersen C."/>
            <person name="Sorensen T."/>
            <person name="Nielsen M.R."/>
            <person name="Sondergaard T.E."/>
            <person name="Sorensen J.L."/>
            <person name="Fitzpatrick D.A."/>
            <person name="Frisvad J.C."/>
            <person name="Nielsen K.L."/>
        </authorList>
    </citation>
    <scope>NUCLEOTIDE SEQUENCE</scope>
    <source>
        <strain evidence="9">IBT 26290</strain>
    </source>
</reference>
<dbReference type="SUPFAM" id="SSF57701">
    <property type="entry name" value="Zn2/Cys6 DNA-binding domain"/>
    <property type="match status" value="1"/>
</dbReference>
<dbReference type="OrthoDB" id="3548654at2759"/>
<organism evidence="9 10">
    <name type="scientific">Penicillium canariense</name>
    <dbReference type="NCBI Taxonomy" id="189055"/>
    <lineage>
        <taxon>Eukaryota</taxon>
        <taxon>Fungi</taxon>
        <taxon>Dikarya</taxon>
        <taxon>Ascomycota</taxon>
        <taxon>Pezizomycotina</taxon>
        <taxon>Eurotiomycetes</taxon>
        <taxon>Eurotiomycetidae</taxon>
        <taxon>Eurotiales</taxon>
        <taxon>Aspergillaceae</taxon>
        <taxon>Penicillium</taxon>
    </lineage>
</organism>
<dbReference type="InterPro" id="IPR036864">
    <property type="entry name" value="Zn2-C6_fun-type_DNA-bd_sf"/>
</dbReference>
<keyword evidence="3" id="KW-0805">Transcription regulation</keyword>
<evidence type="ECO:0000256" key="5">
    <source>
        <dbReference type="ARBA" id="ARBA00023163"/>
    </source>
</evidence>
<dbReference type="GO" id="GO:0043565">
    <property type="term" value="F:sequence-specific DNA binding"/>
    <property type="evidence" value="ECO:0007669"/>
    <property type="project" value="TreeGrafter"/>
</dbReference>
<dbReference type="RefSeq" id="XP_056542615.1">
    <property type="nucleotide sequence ID" value="XM_056687060.1"/>
</dbReference>
<feature type="compositionally biased region" description="Basic and acidic residues" evidence="7">
    <location>
        <begin position="84"/>
        <end position="95"/>
    </location>
</feature>
<feature type="compositionally biased region" description="Basic and acidic residues" evidence="7">
    <location>
        <begin position="105"/>
        <end position="116"/>
    </location>
</feature>
<comment type="subcellular location">
    <subcellularLocation>
        <location evidence="1">Nucleus</location>
    </subcellularLocation>
</comment>
<dbReference type="AlphaFoldDB" id="A0A9W9I1G6"/>
<gene>
    <name evidence="9" type="ORF">N7482_004935</name>
</gene>
<dbReference type="InterPro" id="IPR051711">
    <property type="entry name" value="Stress_Response_Reg"/>
</dbReference>
<sequence length="690" mass="77750">MVGNGPRVAKRSLNACTRCRRQKIKCSGSQPCDGCNKRKLTCIFDDRDQKILVTKGYIDELLQKIANFQQSDLSNPSPLSPEYTEERSPDLKDLNDISDIAKSTSNDHDEFHHELEDPASGLTNPLSTGPPTFMSAENGRTFYLGTSSNWSFTRRVLSLTHERIYQEALPTGALLFDGTTYDLGWDGLRRPQDPEIAAVPTFDHALYLINAVKFRCGQLYHLFDENDFMRNLHEFYAGSQPNATASLWYIHFLLILAFGKGFVQHKLQGNRPAGAEFFVKALQLLPDVSILHQEPIESIEIFCCVALYLQALDCRSSAHNYIGQAMRMAMAEGLHTQMPIEYLGESFVQRCRKIWWTVYILDREMTSLMGLPQSLNDDHVNALLPTFPGSRQKTAGIDMQIKLSRIIAEINSSVYAIDGRLNRNFLLRTKAALANIARLADELRVSFPLHLERSMNGVSRTSAYLHLLYHQCIVLATRPLLFCFLKIRFESPENCSDALHNSRSVRNLIQMCMESSQQMISILRSLQSEGLLETFLPFDLESIFVSTVVLLMGPAIDIRWNYPMWLEKAYAIFEEIIENGNLIAKFRRSELQLLDELLSCFPDDQPRCLSAPVSFPNDVLNPPAGPLASSFPPSTHALSHGMLSDPGVTMENAGAFTRGLTTAQIMAVADSIESIDTEWMSNAMIEHSIW</sequence>
<evidence type="ECO:0000256" key="4">
    <source>
        <dbReference type="ARBA" id="ARBA00023125"/>
    </source>
</evidence>
<proteinExistence type="predicted"/>
<dbReference type="CDD" id="cd12148">
    <property type="entry name" value="fungal_TF_MHR"/>
    <property type="match status" value="1"/>
</dbReference>
<evidence type="ECO:0000313" key="9">
    <source>
        <dbReference type="EMBL" id="KAJ5166154.1"/>
    </source>
</evidence>
<dbReference type="InterPro" id="IPR007219">
    <property type="entry name" value="XnlR_reg_dom"/>
</dbReference>
<dbReference type="PANTHER" id="PTHR47540">
    <property type="entry name" value="THIAMINE REPRESSIBLE GENES REGULATORY PROTEIN THI5"/>
    <property type="match status" value="1"/>
</dbReference>
<dbReference type="PANTHER" id="PTHR47540:SF6">
    <property type="entry name" value="ZN(II)2CYS6 TRANSCRIPTION FACTOR (EUROFUNG)"/>
    <property type="match status" value="1"/>
</dbReference>
<dbReference type="GeneID" id="81426236"/>
<dbReference type="PROSITE" id="PS50048">
    <property type="entry name" value="ZN2_CY6_FUNGAL_2"/>
    <property type="match status" value="1"/>
</dbReference>
<dbReference type="InterPro" id="IPR001138">
    <property type="entry name" value="Zn2Cys6_DnaBD"/>
</dbReference>
<keyword evidence="2" id="KW-0479">Metal-binding</keyword>
<dbReference type="SMART" id="SM00906">
    <property type="entry name" value="Fungal_trans"/>
    <property type="match status" value="1"/>
</dbReference>
<dbReference type="GO" id="GO:0000981">
    <property type="term" value="F:DNA-binding transcription factor activity, RNA polymerase II-specific"/>
    <property type="evidence" value="ECO:0007669"/>
    <property type="project" value="InterPro"/>
</dbReference>
<keyword evidence="10" id="KW-1185">Reference proteome</keyword>
<evidence type="ECO:0000256" key="3">
    <source>
        <dbReference type="ARBA" id="ARBA00023015"/>
    </source>
</evidence>
<dbReference type="CDD" id="cd00067">
    <property type="entry name" value="GAL4"/>
    <property type="match status" value="1"/>
</dbReference>
<keyword evidence="4" id="KW-0238">DNA-binding</keyword>
<dbReference type="GO" id="GO:0008270">
    <property type="term" value="F:zinc ion binding"/>
    <property type="evidence" value="ECO:0007669"/>
    <property type="project" value="InterPro"/>
</dbReference>
<dbReference type="GO" id="GO:0005634">
    <property type="term" value="C:nucleus"/>
    <property type="evidence" value="ECO:0007669"/>
    <property type="project" value="UniProtKB-SubCell"/>
</dbReference>
<evidence type="ECO:0000256" key="1">
    <source>
        <dbReference type="ARBA" id="ARBA00004123"/>
    </source>
</evidence>
<evidence type="ECO:0000259" key="8">
    <source>
        <dbReference type="PROSITE" id="PS50048"/>
    </source>
</evidence>
<dbReference type="Pfam" id="PF04082">
    <property type="entry name" value="Fungal_trans"/>
    <property type="match status" value="1"/>
</dbReference>
<evidence type="ECO:0000256" key="7">
    <source>
        <dbReference type="SAM" id="MobiDB-lite"/>
    </source>
</evidence>
<dbReference type="Proteomes" id="UP001149163">
    <property type="component" value="Unassembled WGS sequence"/>
</dbReference>
<evidence type="ECO:0000313" key="10">
    <source>
        <dbReference type="Proteomes" id="UP001149163"/>
    </source>
</evidence>
<dbReference type="Pfam" id="PF00172">
    <property type="entry name" value="Zn_clus"/>
    <property type="match status" value="1"/>
</dbReference>
<evidence type="ECO:0000256" key="6">
    <source>
        <dbReference type="ARBA" id="ARBA00023242"/>
    </source>
</evidence>
<keyword evidence="5" id="KW-0804">Transcription</keyword>
<feature type="domain" description="Zn(2)-C6 fungal-type" evidence="8">
    <location>
        <begin position="15"/>
        <end position="44"/>
    </location>
</feature>
<dbReference type="GO" id="GO:0045944">
    <property type="term" value="P:positive regulation of transcription by RNA polymerase II"/>
    <property type="evidence" value="ECO:0007669"/>
    <property type="project" value="TreeGrafter"/>
</dbReference>
<evidence type="ECO:0000256" key="2">
    <source>
        <dbReference type="ARBA" id="ARBA00022723"/>
    </source>
</evidence>
<comment type="caution">
    <text evidence="9">The sequence shown here is derived from an EMBL/GenBank/DDBJ whole genome shotgun (WGS) entry which is preliminary data.</text>
</comment>